<dbReference type="InterPro" id="IPR050471">
    <property type="entry name" value="AB_hydrolase"/>
</dbReference>
<sequence>MPTFDSGALKLNYEAGGKGTPVVMLHGFGMSARTCWIEKGWFDLFEARGLRAVALDSRGHGLSDKPLEPSAYAAEQMTADVLNLLDHLDIGRAHFIGHSMGARTAFDIARKHPGRMASLVTVSVGANLFAHVQSSLFIKALDGSDPENVPPGLAGFAAMLLALGNELAPLVACLSSPRAVPVPSDLAAIDGPVLLATGALDPIVGDPHVVAAALPNGRAVVIPDTEHTDVLASPRLQRLAVEFLHGA</sequence>
<dbReference type="InterPro" id="IPR029058">
    <property type="entry name" value="AB_hydrolase_fold"/>
</dbReference>
<dbReference type="GO" id="GO:0046503">
    <property type="term" value="P:glycerolipid catabolic process"/>
    <property type="evidence" value="ECO:0007669"/>
    <property type="project" value="TreeGrafter"/>
</dbReference>
<evidence type="ECO:0000313" key="3">
    <source>
        <dbReference type="Proteomes" id="UP000218934"/>
    </source>
</evidence>
<accession>A0A2A4FUI1</accession>
<dbReference type="KEGG" id="rdi:CMV14_14665"/>
<protein>
    <submittedName>
        <fullName evidence="2">Alpha/beta hydrolase</fullName>
    </submittedName>
</protein>
<dbReference type="EMBL" id="NWUF01000011">
    <property type="protein sequence ID" value="PCE41837.1"/>
    <property type="molecule type" value="Genomic_DNA"/>
</dbReference>
<dbReference type="InterPro" id="IPR000073">
    <property type="entry name" value="AB_hydrolase_1"/>
</dbReference>
<keyword evidence="3" id="KW-1185">Reference proteome</keyword>
<dbReference type="PRINTS" id="PR00111">
    <property type="entry name" value="ABHYDROLASE"/>
</dbReference>
<organism evidence="2 3">
    <name type="scientific">Rhizorhabdus dicambivorans</name>
    <dbReference type="NCBI Taxonomy" id="1850238"/>
    <lineage>
        <taxon>Bacteria</taxon>
        <taxon>Pseudomonadati</taxon>
        <taxon>Pseudomonadota</taxon>
        <taxon>Alphaproteobacteria</taxon>
        <taxon>Sphingomonadales</taxon>
        <taxon>Sphingomonadaceae</taxon>
        <taxon>Rhizorhabdus</taxon>
    </lineage>
</organism>
<feature type="domain" description="AB hydrolase-1" evidence="1">
    <location>
        <begin position="21"/>
        <end position="124"/>
    </location>
</feature>
<dbReference type="GO" id="GO:0004806">
    <property type="term" value="F:triacylglycerol lipase activity"/>
    <property type="evidence" value="ECO:0007669"/>
    <property type="project" value="TreeGrafter"/>
</dbReference>
<gene>
    <name evidence="2" type="ORF">COO09_12425</name>
</gene>
<name>A0A2A4FUI1_9SPHN</name>
<reference evidence="2 3" key="1">
    <citation type="submission" date="2017-09" db="EMBL/GenBank/DDBJ databases">
        <title>The Catabolism of 3,6-Dichlorosalicylic acid is Initiated by the Cytochrome P450 Monooxygenase DsmABC in Rhizorhabdus dicambivorans Ndbn-20.</title>
        <authorList>
            <person name="Na L."/>
        </authorList>
    </citation>
    <scope>NUCLEOTIDE SEQUENCE [LARGE SCALE GENOMIC DNA]</scope>
    <source>
        <strain evidence="2 3">Ndbn-20m</strain>
    </source>
</reference>
<evidence type="ECO:0000259" key="1">
    <source>
        <dbReference type="Pfam" id="PF00561"/>
    </source>
</evidence>
<comment type="caution">
    <text evidence="2">The sequence shown here is derived from an EMBL/GenBank/DDBJ whole genome shotgun (WGS) entry which is preliminary data.</text>
</comment>
<dbReference type="OrthoDB" id="9804723at2"/>
<dbReference type="PANTHER" id="PTHR43433:SF5">
    <property type="entry name" value="AB HYDROLASE-1 DOMAIN-CONTAINING PROTEIN"/>
    <property type="match status" value="1"/>
</dbReference>
<proteinExistence type="predicted"/>
<dbReference type="Pfam" id="PF00561">
    <property type="entry name" value="Abhydrolase_1"/>
    <property type="match status" value="1"/>
</dbReference>
<dbReference type="RefSeq" id="WP_066962757.1">
    <property type="nucleotide sequence ID" value="NZ_CP023449.1"/>
</dbReference>
<dbReference type="PANTHER" id="PTHR43433">
    <property type="entry name" value="HYDROLASE, ALPHA/BETA FOLD FAMILY PROTEIN"/>
    <property type="match status" value="1"/>
</dbReference>
<dbReference type="AlphaFoldDB" id="A0A2A4FUI1"/>
<evidence type="ECO:0000313" key="2">
    <source>
        <dbReference type="EMBL" id="PCE41837.1"/>
    </source>
</evidence>
<dbReference type="SUPFAM" id="SSF53474">
    <property type="entry name" value="alpha/beta-Hydrolases"/>
    <property type="match status" value="1"/>
</dbReference>
<dbReference type="Proteomes" id="UP000218934">
    <property type="component" value="Unassembled WGS sequence"/>
</dbReference>
<keyword evidence="2" id="KW-0378">Hydrolase</keyword>
<dbReference type="Gene3D" id="3.40.50.1820">
    <property type="entry name" value="alpha/beta hydrolase"/>
    <property type="match status" value="1"/>
</dbReference>